<sequence>MIDYKQSSMVDVAFDLMKKKKKKTNHYFILILL</sequence>
<protein>
    <submittedName>
        <fullName evidence="1">Uncharacterized protein</fullName>
    </submittedName>
</protein>
<name>A0A4R3YXH2_9FIRM</name>
<comment type="caution">
    <text evidence="1">The sequence shown here is derived from an EMBL/GenBank/DDBJ whole genome shotgun (WGS) entry which is preliminary data.</text>
</comment>
<dbReference type="EMBL" id="SMCQ01000016">
    <property type="protein sequence ID" value="TCV96548.1"/>
    <property type="molecule type" value="Genomic_DNA"/>
</dbReference>
<gene>
    <name evidence="1" type="ORF">EDD60_11644</name>
</gene>
<keyword evidence="2" id="KW-1185">Reference proteome</keyword>
<proteinExistence type="predicted"/>
<reference evidence="1 2" key="1">
    <citation type="submission" date="2019-03" db="EMBL/GenBank/DDBJ databases">
        <title>Genomic Encyclopedia of Type Strains, Phase IV (KMG-IV): sequencing the most valuable type-strain genomes for metagenomic binning, comparative biology and taxonomic classification.</title>
        <authorList>
            <person name="Goeker M."/>
        </authorList>
    </citation>
    <scope>NUCLEOTIDE SEQUENCE [LARGE SCALE GENOMIC DNA]</scope>
    <source>
        <strain evidence="1 2">DSM 29487</strain>
    </source>
</reference>
<dbReference type="AlphaFoldDB" id="A0A4R3YXH2"/>
<evidence type="ECO:0000313" key="2">
    <source>
        <dbReference type="Proteomes" id="UP000295515"/>
    </source>
</evidence>
<evidence type="ECO:0000313" key="1">
    <source>
        <dbReference type="EMBL" id="TCV96548.1"/>
    </source>
</evidence>
<organism evidence="1 2">
    <name type="scientific">Longibaculum muris</name>
    <dbReference type="NCBI Taxonomy" id="1796628"/>
    <lineage>
        <taxon>Bacteria</taxon>
        <taxon>Bacillati</taxon>
        <taxon>Bacillota</taxon>
        <taxon>Erysipelotrichia</taxon>
        <taxon>Erysipelotrichales</taxon>
        <taxon>Coprobacillaceae</taxon>
        <taxon>Longibaculum</taxon>
    </lineage>
</organism>
<dbReference type="Proteomes" id="UP000295515">
    <property type="component" value="Unassembled WGS sequence"/>
</dbReference>
<accession>A0A4R3YXH2</accession>